<keyword evidence="2" id="KW-1003">Cell membrane</keyword>
<feature type="transmembrane region" description="Helical" evidence="6">
    <location>
        <begin position="12"/>
        <end position="31"/>
    </location>
</feature>
<dbReference type="PANTHER" id="PTHR42709:SF6">
    <property type="entry name" value="UNDECAPRENYL PHOSPHATE TRANSPORTER A"/>
    <property type="match status" value="1"/>
</dbReference>
<gene>
    <name evidence="8" type="ORF">AVDCRST_MAG51-1351</name>
</gene>
<reference evidence="8" key="1">
    <citation type="submission" date="2020-02" db="EMBL/GenBank/DDBJ databases">
        <authorList>
            <person name="Meier V. D."/>
        </authorList>
    </citation>
    <scope>NUCLEOTIDE SEQUENCE</scope>
    <source>
        <strain evidence="8">AVDCRST_MAG51</strain>
    </source>
</reference>
<sequence length="209" mass="22596">MSEWIIGVIQGSGYIGIAVLMLLENVFPPIPSELVLPFAGYVAATGNLHPIGVLLAATAGSLLGALPWYWAGRRMGHGGLQGFAQRHGRLLTLSPEDIDRAQHWFHRHGPSSVGFGRLVPAVRSVISMPAGVGQMPIASFLMWSALGTVVWSGLLLATGYLLQSQYESAKETVEWVTRGIVAILVGGYLWRVWRFGKARPRPGAQKSTL</sequence>
<evidence type="ECO:0000256" key="4">
    <source>
        <dbReference type="ARBA" id="ARBA00022989"/>
    </source>
</evidence>
<evidence type="ECO:0000256" key="3">
    <source>
        <dbReference type="ARBA" id="ARBA00022692"/>
    </source>
</evidence>
<evidence type="ECO:0000256" key="2">
    <source>
        <dbReference type="ARBA" id="ARBA00022475"/>
    </source>
</evidence>
<evidence type="ECO:0000313" key="8">
    <source>
        <dbReference type="EMBL" id="CAA9409740.1"/>
    </source>
</evidence>
<evidence type="ECO:0000256" key="6">
    <source>
        <dbReference type="SAM" id="Phobius"/>
    </source>
</evidence>
<dbReference type="InterPro" id="IPR051311">
    <property type="entry name" value="DedA_domain"/>
</dbReference>
<dbReference type="GO" id="GO:0005886">
    <property type="term" value="C:plasma membrane"/>
    <property type="evidence" value="ECO:0007669"/>
    <property type="project" value="UniProtKB-SubCell"/>
</dbReference>
<dbReference type="Pfam" id="PF09335">
    <property type="entry name" value="VTT_dom"/>
    <property type="match status" value="1"/>
</dbReference>
<name>A0A6J4PGW4_9BURK</name>
<dbReference type="PANTHER" id="PTHR42709">
    <property type="entry name" value="ALKALINE PHOSPHATASE LIKE PROTEIN"/>
    <property type="match status" value="1"/>
</dbReference>
<feature type="transmembrane region" description="Helical" evidence="6">
    <location>
        <begin position="175"/>
        <end position="193"/>
    </location>
</feature>
<organism evidence="8">
    <name type="scientific">uncultured Ramlibacter sp</name>
    <dbReference type="NCBI Taxonomy" id="260755"/>
    <lineage>
        <taxon>Bacteria</taxon>
        <taxon>Pseudomonadati</taxon>
        <taxon>Pseudomonadota</taxon>
        <taxon>Betaproteobacteria</taxon>
        <taxon>Burkholderiales</taxon>
        <taxon>Comamonadaceae</taxon>
        <taxon>Ramlibacter</taxon>
        <taxon>environmental samples</taxon>
    </lineage>
</organism>
<accession>A0A6J4PGW4</accession>
<comment type="subcellular location">
    <subcellularLocation>
        <location evidence="1">Cell membrane</location>
        <topology evidence="1">Multi-pass membrane protein</topology>
    </subcellularLocation>
</comment>
<keyword evidence="5 6" id="KW-0472">Membrane</keyword>
<feature type="transmembrane region" description="Helical" evidence="6">
    <location>
        <begin position="140"/>
        <end position="163"/>
    </location>
</feature>
<keyword evidence="4 6" id="KW-1133">Transmembrane helix</keyword>
<evidence type="ECO:0000256" key="1">
    <source>
        <dbReference type="ARBA" id="ARBA00004651"/>
    </source>
</evidence>
<keyword evidence="3 6" id="KW-0812">Transmembrane</keyword>
<dbReference type="EMBL" id="CADCUX010000298">
    <property type="protein sequence ID" value="CAA9409740.1"/>
    <property type="molecule type" value="Genomic_DNA"/>
</dbReference>
<evidence type="ECO:0000259" key="7">
    <source>
        <dbReference type="Pfam" id="PF09335"/>
    </source>
</evidence>
<proteinExistence type="predicted"/>
<feature type="transmembrane region" description="Helical" evidence="6">
    <location>
        <begin position="51"/>
        <end position="71"/>
    </location>
</feature>
<protein>
    <submittedName>
        <fullName evidence="8">DedA family putative alkaline phosphatase-like protein</fullName>
    </submittedName>
</protein>
<dbReference type="AlphaFoldDB" id="A0A6J4PGW4"/>
<feature type="domain" description="VTT" evidence="7">
    <location>
        <begin position="30"/>
        <end position="160"/>
    </location>
</feature>
<dbReference type="InterPro" id="IPR032816">
    <property type="entry name" value="VTT_dom"/>
</dbReference>
<evidence type="ECO:0000256" key="5">
    <source>
        <dbReference type="ARBA" id="ARBA00023136"/>
    </source>
</evidence>